<evidence type="ECO:0000259" key="5">
    <source>
        <dbReference type="PROSITE" id="PS50931"/>
    </source>
</evidence>
<feature type="domain" description="HTH lysR-type" evidence="5">
    <location>
        <begin position="3"/>
        <end position="60"/>
    </location>
</feature>
<dbReference type="RefSeq" id="WP_028312820.1">
    <property type="nucleotide sequence ID" value="NZ_KI519499.1"/>
</dbReference>
<dbReference type="GO" id="GO:0003700">
    <property type="term" value="F:DNA-binding transcription factor activity"/>
    <property type="evidence" value="ECO:0007669"/>
    <property type="project" value="InterPro"/>
</dbReference>
<reference evidence="7" key="2">
    <citation type="journal article" date="2008" name="Microbiology">
        <title>Structure and function of the LysR-type transcriptional regulator (LTTR) family proteins.</title>
        <authorList>
            <person name="Maddocks S.E."/>
            <person name="Oyston P.C.F."/>
        </authorList>
    </citation>
    <scope>NUCLEOTIDE SEQUENCE</scope>
</reference>
<dbReference type="GO" id="GO:0000976">
    <property type="term" value="F:transcription cis-regulatory region binding"/>
    <property type="evidence" value="ECO:0007669"/>
    <property type="project" value="TreeGrafter"/>
</dbReference>
<keyword evidence="6" id="KW-1185">Reference proteome</keyword>
<dbReference type="Proteomes" id="UP000675920">
    <property type="component" value="Unplaced"/>
</dbReference>
<reference evidence="7" key="3">
    <citation type="submission" date="2025-08" db="UniProtKB">
        <authorList>
            <consortium name="RefSeq"/>
        </authorList>
    </citation>
    <scope>IDENTIFICATION</scope>
</reference>
<keyword evidence="2" id="KW-0805">Transcription regulation</keyword>
<protein>
    <submittedName>
        <fullName evidence="7">LysR family transcriptional regulator</fullName>
    </submittedName>
</protein>
<dbReference type="InterPro" id="IPR000847">
    <property type="entry name" value="LysR_HTH_N"/>
</dbReference>
<dbReference type="PANTHER" id="PTHR30126:SF4">
    <property type="entry name" value="LYSR FAMILY TRANSCRIPTIONAL REGULATOR"/>
    <property type="match status" value="1"/>
</dbReference>
<sequence>MALTLDALETIDAIDRRGSFAAAADELGRVPSALTYAVRKLEDDLDVLLFDRSGHRARLTREGRALLDEGRQLMRAARDLEQRVRQLARGWPVEMTLALDSLVPLEALLPLVERFGAEQRAAIGDGASCAPTRLRILDESLGGTRDALLTGRADIAIGLPAASEGGGELDLQVRATAPLPRAFGNFETLALGEVGWLFCVAPGHALAGWPGRLTATEAARHRIVAVADSARVLAPRSIGILAGQDVLTVPSMTAKLAAQLAGLGCGWLPASLARPHVDAGRLVVLEHEMPRAPTLLLAGWATPLRCKAASLWARMLAEPAVRRALVGGAA</sequence>
<dbReference type="OrthoDB" id="5293066at2"/>
<dbReference type="Gene3D" id="1.10.10.10">
    <property type="entry name" value="Winged helix-like DNA-binding domain superfamily/Winged helix DNA-binding domain"/>
    <property type="match status" value="1"/>
</dbReference>
<accession>A0A8B6X6S7</accession>
<keyword evidence="4" id="KW-0804">Transcription</keyword>
<dbReference type="Pfam" id="PF00126">
    <property type="entry name" value="HTH_1"/>
    <property type="match status" value="1"/>
</dbReference>
<evidence type="ECO:0000256" key="2">
    <source>
        <dbReference type="ARBA" id="ARBA00023015"/>
    </source>
</evidence>
<dbReference type="InterPro" id="IPR036388">
    <property type="entry name" value="WH-like_DNA-bd_sf"/>
</dbReference>
<dbReference type="SUPFAM" id="SSF46785">
    <property type="entry name" value="Winged helix' DNA-binding domain"/>
    <property type="match status" value="1"/>
</dbReference>
<evidence type="ECO:0000313" key="7">
    <source>
        <dbReference type="RefSeq" id="WP_028312820.1"/>
    </source>
</evidence>
<dbReference type="Gene3D" id="3.40.190.290">
    <property type="match status" value="1"/>
</dbReference>
<dbReference type="PANTHER" id="PTHR30126">
    <property type="entry name" value="HTH-TYPE TRANSCRIPTIONAL REGULATOR"/>
    <property type="match status" value="1"/>
</dbReference>
<dbReference type="PROSITE" id="PS50931">
    <property type="entry name" value="HTH_LYSR"/>
    <property type="match status" value="1"/>
</dbReference>
<comment type="similarity">
    <text evidence="1">Belongs to the LysR transcriptional regulatory family.</text>
</comment>
<evidence type="ECO:0000256" key="1">
    <source>
        <dbReference type="ARBA" id="ARBA00009437"/>
    </source>
</evidence>
<dbReference type="AlphaFoldDB" id="A0A8B6X6S7"/>
<dbReference type="InterPro" id="IPR036390">
    <property type="entry name" value="WH_DNA-bd_sf"/>
</dbReference>
<evidence type="ECO:0000313" key="6">
    <source>
        <dbReference type="Proteomes" id="UP000675920"/>
    </source>
</evidence>
<evidence type="ECO:0000256" key="3">
    <source>
        <dbReference type="ARBA" id="ARBA00023125"/>
    </source>
</evidence>
<dbReference type="Pfam" id="PF03466">
    <property type="entry name" value="LysR_substrate"/>
    <property type="match status" value="1"/>
</dbReference>
<reference evidence="7" key="1">
    <citation type="journal article" date="1993" name="Annu. Rev. Microbiol.">
        <title>Molecular biology of the LysR family of transcriptional regulators.</title>
        <authorList>
            <person name="Schell M.A."/>
        </authorList>
    </citation>
    <scope>NUCLEOTIDE SEQUENCE</scope>
</reference>
<proteinExistence type="inferred from homology"/>
<keyword evidence="3" id="KW-0238">DNA-binding</keyword>
<evidence type="ECO:0000256" key="4">
    <source>
        <dbReference type="ARBA" id="ARBA00023163"/>
    </source>
</evidence>
<dbReference type="SUPFAM" id="SSF53850">
    <property type="entry name" value="Periplasmic binding protein-like II"/>
    <property type="match status" value="1"/>
</dbReference>
<dbReference type="InterPro" id="IPR005119">
    <property type="entry name" value="LysR_subst-bd"/>
</dbReference>
<organism evidence="6 7">
    <name type="scientific">Derxia gummosa DSM 723</name>
    <dbReference type="NCBI Taxonomy" id="1121388"/>
    <lineage>
        <taxon>Bacteria</taxon>
        <taxon>Pseudomonadati</taxon>
        <taxon>Pseudomonadota</taxon>
        <taxon>Betaproteobacteria</taxon>
        <taxon>Burkholderiales</taxon>
        <taxon>Alcaligenaceae</taxon>
        <taxon>Derxia</taxon>
    </lineage>
</organism>
<name>A0A8B6X6S7_9BURK</name>